<keyword evidence="1" id="KW-0472">Membrane</keyword>
<feature type="transmembrane region" description="Helical" evidence="1">
    <location>
        <begin position="197"/>
        <end position="223"/>
    </location>
</feature>
<feature type="transmembrane region" description="Helical" evidence="1">
    <location>
        <begin position="117"/>
        <end position="143"/>
    </location>
</feature>
<keyword evidence="3" id="KW-1185">Reference proteome</keyword>
<keyword evidence="1" id="KW-0812">Transmembrane</keyword>
<evidence type="ECO:0000256" key="1">
    <source>
        <dbReference type="SAM" id="Phobius"/>
    </source>
</evidence>
<organism evidence="2 3">
    <name type="scientific">Undibacterium cyanobacteriorum</name>
    <dbReference type="NCBI Taxonomy" id="3073561"/>
    <lineage>
        <taxon>Bacteria</taxon>
        <taxon>Pseudomonadati</taxon>
        <taxon>Pseudomonadota</taxon>
        <taxon>Betaproteobacteria</taxon>
        <taxon>Burkholderiales</taxon>
        <taxon>Oxalobacteraceae</taxon>
        <taxon>Undibacterium</taxon>
    </lineage>
</organism>
<evidence type="ECO:0000313" key="3">
    <source>
        <dbReference type="Proteomes" id="UP001181355"/>
    </source>
</evidence>
<evidence type="ECO:0000313" key="2">
    <source>
        <dbReference type="EMBL" id="WMW79875.1"/>
    </source>
</evidence>
<name>A0ABY9RGV2_9BURK</name>
<reference evidence="2" key="1">
    <citation type="submission" date="2023-09" db="EMBL/GenBank/DDBJ databases">
        <title>Undibacterium sp. 20NA77.5 isolated from freshwater.</title>
        <authorList>
            <person name="Le V."/>
            <person name="Ko S.-R."/>
            <person name="Ahn C.-Y."/>
            <person name="Oh H.-M."/>
        </authorList>
    </citation>
    <scope>NUCLEOTIDE SEQUENCE</scope>
    <source>
        <strain evidence="2">20NA77.5</strain>
    </source>
</reference>
<dbReference type="InterPro" id="IPR009781">
    <property type="entry name" value="DUF1345"/>
</dbReference>
<feature type="transmembrane region" description="Helical" evidence="1">
    <location>
        <begin position="45"/>
        <end position="63"/>
    </location>
</feature>
<keyword evidence="1" id="KW-1133">Transmembrane helix</keyword>
<dbReference type="EMBL" id="CP133720">
    <property type="protein sequence ID" value="WMW79875.1"/>
    <property type="molecule type" value="Genomic_DNA"/>
</dbReference>
<gene>
    <name evidence="2" type="ORF">RF679_14645</name>
</gene>
<dbReference type="Pfam" id="PF07077">
    <property type="entry name" value="DUF1345"/>
    <property type="match status" value="1"/>
</dbReference>
<proteinExistence type="predicted"/>
<feature type="transmembrane region" description="Helical" evidence="1">
    <location>
        <begin position="21"/>
        <end position="39"/>
    </location>
</feature>
<feature type="transmembrane region" description="Helical" evidence="1">
    <location>
        <begin position="84"/>
        <end position="105"/>
    </location>
</feature>
<protein>
    <submittedName>
        <fullName evidence="2">DUF1345 domain-containing protein</fullName>
    </submittedName>
</protein>
<sequence length="225" mass="25259">MNAALLDMTPVKNFVYHRPRLSLALLIGSLVGFVIPFQSETITRALVAWNAGIWTYLILMAWLMSRANHHQVCEIAQQEDRSGISVLLLMSICSVFSLAAIVWELSAVKDLTPAIRIAHYILTCITIVGGWCFMAVLFTFHYARLYYTADKKHSPLVFPDQEILPNYWDFLYFSFTIATAAQTSDVIVRSRSMRKTVLAQSVLSFFFNISILGLSINIAAGLVNA</sequence>
<accession>A0ABY9RGV2</accession>
<dbReference type="RefSeq" id="WP_309481368.1">
    <property type="nucleotide sequence ID" value="NZ_CP133720.1"/>
</dbReference>
<dbReference type="Proteomes" id="UP001181355">
    <property type="component" value="Chromosome"/>
</dbReference>